<evidence type="ECO:0000256" key="6">
    <source>
        <dbReference type="SAM" id="SignalP"/>
    </source>
</evidence>
<dbReference type="Pfam" id="PF13855">
    <property type="entry name" value="LRR_8"/>
    <property type="match status" value="2"/>
</dbReference>
<dbReference type="AlphaFoldDB" id="A0A9P0FS26"/>
<evidence type="ECO:0000256" key="5">
    <source>
        <dbReference type="SAM" id="Phobius"/>
    </source>
</evidence>
<evidence type="ECO:0000256" key="3">
    <source>
        <dbReference type="ARBA" id="ARBA00022737"/>
    </source>
</evidence>
<evidence type="ECO:0000256" key="2">
    <source>
        <dbReference type="ARBA" id="ARBA00022729"/>
    </source>
</evidence>
<name>A0A9P0FS26_CHRIL</name>
<keyword evidence="5" id="KW-0472">Membrane</keyword>
<dbReference type="PROSITE" id="PS51450">
    <property type="entry name" value="LRR"/>
    <property type="match status" value="4"/>
</dbReference>
<keyword evidence="5" id="KW-1133">Transmembrane helix</keyword>
<evidence type="ECO:0000256" key="1">
    <source>
        <dbReference type="ARBA" id="ARBA00022614"/>
    </source>
</evidence>
<feature type="signal peptide" evidence="6">
    <location>
        <begin position="1"/>
        <end position="19"/>
    </location>
</feature>
<dbReference type="SMART" id="SM00365">
    <property type="entry name" value="LRR_SD22"/>
    <property type="match status" value="4"/>
</dbReference>
<evidence type="ECO:0000256" key="4">
    <source>
        <dbReference type="SAM" id="MobiDB-lite"/>
    </source>
</evidence>
<keyword evidence="8" id="KW-1185">Reference proteome</keyword>
<accession>A0A9P0FS26</accession>
<dbReference type="InterPro" id="IPR001611">
    <property type="entry name" value="Leu-rich_rpt"/>
</dbReference>
<dbReference type="SUPFAM" id="SSF52058">
    <property type="entry name" value="L domain-like"/>
    <property type="match status" value="1"/>
</dbReference>
<gene>
    <name evidence="7" type="ORF">CINC_LOCUS1238</name>
</gene>
<sequence>MRALTVLTFLFFIFKNGSGQDVYEDIINEEVYKLIRLSDVCTCSEISDMDRTHIELYVQCSEFDRIENVADLDKIEWPTNPNGLKISATFDGLGLSTLGKLPPNSLVETLKFTNNVIKAYWPDPFSEVPNLKILSFSHNDLTAITPDLFTNIEGLEELDLSYNKLSDFNPIDFKQLRHLKRLSLQSNNLKKVPLDALNPMLALEDLDLSKNGIFDLLLQRNEVENLGRLKRLNLNENRIRSITKDTFPANNSLELLELSNNIIEIIEEDAFLTCTNLRELNLAQNNITFLFTMPPALQIAMLKINTFYHWPKFPSGIKYIDLSYNRLTDLYDEETSNFDSLEVLNIGGNQIKNLHITKKLPNLYILDLSYTLISEIPKTISTQYFPNLEELHLDGNPIESVYFKNIIAVKRLYMNEMKLLRVVEDKAFSNVVGRADEAESELHCFSLSLSNCPSLSEIRPGAFDGTSLCKLDISKNNLTVLPKSLTDWSEASEGVNLQHNPWHCACDMQWVVDELLPQMYATNNSGLLAELRCGSPRGVEGLRLVHWYNWTERAMCDDDLSTVSRHGNYMLESSTENRSSKFSTLTLILGACIIVTLLISIALSVYLIKTRKKYRVRRAAMKRKRQSATDINNGHKDQFTNLNTSKV</sequence>
<protein>
    <submittedName>
        <fullName evidence="7">Uncharacterized protein</fullName>
    </submittedName>
</protein>
<dbReference type="InterPro" id="IPR032675">
    <property type="entry name" value="LRR_dom_sf"/>
</dbReference>
<keyword evidence="1" id="KW-0433">Leucine-rich repeat</keyword>
<dbReference type="Proteomes" id="UP001154114">
    <property type="component" value="Chromosome 10"/>
</dbReference>
<keyword evidence="2 6" id="KW-0732">Signal</keyword>
<organism evidence="7 8">
    <name type="scientific">Chrysodeixis includens</name>
    <name type="common">Soybean looper</name>
    <name type="synonym">Pseudoplusia includens</name>
    <dbReference type="NCBI Taxonomy" id="689277"/>
    <lineage>
        <taxon>Eukaryota</taxon>
        <taxon>Metazoa</taxon>
        <taxon>Ecdysozoa</taxon>
        <taxon>Arthropoda</taxon>
        <taxon>Hexapoda</taxon>
        <taxon>Insecta</taxon>
        <taxon>Pterygota</taxon>
        <taxon>Neoptera</taxon>
        <taxon>Endopterygota</taxon>
        <taxon>Lepidoptera</taxon>
        <taxon>Glossata</taxon>
        <taxon>Ditrysia</taxon>
        <taxon>Noctuoidea</taxon>
        <taxon>Noctuidae</taxon>
        <taxon>Plusiinae</taxon>
        <taxon>Chrysodeixis</taxon>
    </lineage>
</organism>
<dbReference type="InterPro" id="IPR050328">
    <property type="entry name" value="Dev_Immune_Receptor"/>
</dbReference>
<keyword evidence="5" id="KW-0812">Transmembrane</keyword>
<feature type="chain" id="PRO_5040407899" evidence="6">
    <location>
        <begin position="20"/>
        <end position="647"/>
    </location>
</feature>
<reference evidence="7" key="1">
    <citation type="submission" date="2021-12" db="EMBL/GenBank/DDBJ databases">
        <authorList>
            <person name="King R."/>
        </authorList>
    </citation>
    <scope>NUCLEOTIDE SEQUENCE</scope>
</reference>
<dbReference type="OrthoDB" id="1600340at2759"/>
<feature type="region of interest" description="Disordered" evidence="4">
    <location>
        <begin position="625"/>
        <end position="647"/>
    </location>
</feature>
<proteinExistence type="predicted"/>
<keyword evidence="3" id="KW-0677">Repeat</keyword>
<evidence type="ECO:0000313" key="7">
    <source>
        <dbReference type="EMBL" id="CAH0579477.1"/>
    </source>
</evidence>
<evidence type="ECO:0000313" key="8">
    <source>
        <dbReference type="Proteomes" id="UP001154114"/>
    </source>
</evidence>
<dbReference type="PANTHER" id="PTHR24373">
    <property type="entry name" value="SLIT RELATED LEUCINE-RICH REPEAT NEURONAL PROTEIN"/>
    <property type="match status" value="1"/>
</dbReference>
<dbReference type="EMBL" id="LR824013">
    <property type="protein sequence ID" value="CAH0579477.1"/>
    <property type="molecule type" value="Genomic_DNA"/>
</dbReference>
<dbReference type="PANTHER" id="PTHR24373:SF275">
    <property type="entry name" value="TIR DOMAIN-CONTAINING PROTEIN"/>
    <property type="match status" value="1"/>
</dbReference>
<dbReference type="InterPro" id="IPR003591">
    <property type="entry name" value="Leu-rich_rpt_typical-subtyp"/>
</dbReference>
<dbReference type="SMART" id="SM00369">
    <property type="entry name" value="LRR_TYP"/>
    <property type="match status" value="10"/>
</dbReference>
<dbReference type="Gene3D" id="3.80.10.10">
    <property type="entry name" value="Ribonuclease Inhibitor"/>
    <property type="match status" value="4"/>
</dbReference>
<feature type="transmembrane region" description="Helical" evidence="5">
    <location>
        <begin position="585"/>
        <end position="608"/>
    </location>
</feature>